<reference evidence="9 10" key="1">
    <citation type="submission" date="2014-09" db="EMBL/GenBank/DDBJ databases">
        <title>Using Illumina technology Improving SMRT sequencing Genome Assembly by RASTools.</title>
        <authorList>
            <person name="Zhou Y."/>
            <person name="Ma T."/>
            <person name="Liu T."/>
        </authorList>
    </citation>
    <scope>NUCLEOTIDE SEQUENCE [LARGE SCALE GENOMIC DNA]</scope>
    <source>
        <strain evidence="9 10">ATCC 55669</strain>
    </source>
</reference>
<dbReference type="Pfam" id="PF01171">
    <property type="entry name" value="ATP_bind_3"/>
    <property type="match status" value="1"/>
</dbReference>
<evidence type="ECO:0000313" key="9">
    <source>
        <dbReference type="EMBL" id="AIT07277.1"/>
    </source>
</evidence>
<dbReference type="GO" id="GO:0005737">
    <property type="term" value="C:cytoplasm"/>
    <property type="evidence" value="ECO:0007669"/>
    <property type="project" value="UniProtKB-SubCell"/>
</dbReference>
<evidence type="ECO:0000259" key="8">
    <source>
        <dbReference type="Pfam" id="PF01171"/>
    </source>
</evidence>
<dbReference type="NCBIfam" id="TIGR02432">
    <property type="entry name" value="lysidine_TilS_N"/>
    <property type="match status" value="1"/>
</dbReference>
<sequence>MSRRAVPPPSASDPFAVAAERFHHDLNRALGVEPRGVILLAVSGGPDSMAMLTLAAATFPGRIRVATVDHRLRAAAAGEAAMVANHCALLHVPHATLIPDQPITGASIQAAARQVRYRLLADHARAIGAETIATAHHADDQAETFLMRAARGSGIAGLAGVRPRATIEGATVIRPLLEWRRAELRAIVRRAEAPFVDDPSNADPAHDRTRFRRLLDANEWLGPPQLARAAAALAEADGDVRAIVEWLWSSRAAADGAGVRIDIAGLPRELVRRLARRAIGMVVEAAALPAPKWSDSANIEALLDALAAGRRATQAGVLVSPHGDSWRFRPAPARRSSGSAESG</sequence>
<dbReference type="InterPro" id="IPR012795">
    <property type="entry name" value="tRNA_Ile_lys_synt_N"/>
</dbReference>
<dbReference type="PANTHER" id="PTHR43033:SF1">
    <property type="entry name" value="TRNA(ILE)-LYSIDINE SYNTHASE-RELATED"/>
    <property type="match status" value="1"/>
</dbReference>
<dbReference type="AlphaFoldDB" id="A0A097EI86"/>
<name>A0A097EI86_9SPHN</name>
<dbReference type="Proteomes" id="UP000033200">
    <property type="component" value="Chromosome"/>
</dbReference>
<proteinExistence type="inferred from homology"/>
<evidence type="ECO:0000256" key="5">
    <source>
        <dbReference type="ARBA" id="ARBA00048539"/>
    </source>
</evidence>
<dbReference type="HOGENOM" id="CLU_018869_3_0_5"/>
<evidence type="ECO:0000256" key="2">
    <source>
        <dbReference type="ARBA" id="ARBA00022694"/>
    </source>
</evidence>
<comment type="subcellular location">
    <subcellularLocation>
        <location evidence="6">Cytoplasm</location>
    </subcellularLocation>
</comment>
<dbReference type="SUPFAM" id="SSF52402">
    <property type="entry name" value="Adenine nucleotide alpha hydrolases-like"/>
    <property type="match status" value="1"/>
</dbReference>
<evidence type="ECO:0000256" key="6">
    <source>
        <dbReference type="HAMAP-Rule" id="MF_01161"/>
    </source>
</evidence>
<dbReference type="PANTHER" id="PTHR43033">
    <property type="entry name" value="TRNA(ILE)-LYSIDINE SYNTHASE-RELATED"/>
    <property type="match status" value="1"/>
</dbReference>
<keyword evidence="2 6" id="KW-0819">tRNA processing</keyword>
<evidence type="ECO:0000256" key="7">
    <source>
        <dbReference type="SAM" id="MobiDB-lite"/>
    </source>
</evidence>
<dbReference type="eggNOG" id="COG0037">
    <property type="taxonomic scope" value="Bacteria"/>
</dbReference>
<keyword evidence="3 6" id="KW-0547">Nucleotide-binding</keyword>
<keyword evidence="1 6" id="KW-0436">Ligase</keyword>
<dbReference type="HAMAP" id="MF_01161">
    <property type="entry name" value="tRNA_Ile_lys_synt"/>
    <property type="match status" value="1"/>
</dbReference>
<dbReference type="EMBL" id="CP009571">
    <property type="protein sequence ID" value="AIT07277.1"/>
    <property type="molecule type" value="Genomic_DNA"/>
</dbReference>
<gene>
    <name evidence="6" type="primary">tilS</name>
    <name evidence="9" type="ORF">MC45_13870</name>
</gene>
<keyword evidence="6" id="KW-0963">Cytoplasm</keyword>
<dbReference type="STRING" id="1549858.MC45_13870"/>
<dbReference type="Gene3D" id="3.40.50.620">
    <property type="entry name" value="HUPs"/>
    <property type="match status" value="1"/>
</dbReference>
<dbReference type="InterPro" id="IPR014729">
    <property type="entry name" value="Rossmann-like_a/b/a_fold"/>
</dbReference>
<feature type="region of interest" description="Disordered" evidence="7">
    <location>
        <begin position="323"/>
        <end position="343"/>
    </location>
</feature>
<accession>A0A097EI86</accession>
<dbReference type="CDD" id="cd01992">
    <property type="entry name" value="TilS_N"/>
    <property type="match status" value="1"/>
</dbReference>
<dbReference type="GO" id="GO:0006400">
    <property type="term" value="P:tRNA modification"/>
    <property type="evidence" value="ECO:0007669"/>
    <property type="project" value="UniProtKB-UniRule"/>
</dbReference>
<organism evidence="9 10">
    <name type="scientific">Sphingomonas taxi</name>
    <dbReference type="NCBI Taxonomy" id="1549858"/>
    <lineage>
        <taxon>Bacteria</taxon>
        <taxon>Pseudomonadati</taxon>
        <taxon>Pseudomonadota</taxon>
        <taxon>Alphaproteobacteria</taxon>
        <taxon>Sphingomonadales</taxon>
        <taxon>Sphingomonadaceae</taxon>
        <taxon>Sphingomonas</taxon>
    </lineage>
</organism>
<feature type="domain" description="tRNA(Ile)-lysidine/2-thiocytidine synthase N-terminal" evidence="8">
    <location>
        <begin position="38"/>
        <end position="213"/>
    </location>
</feature>
<dbReference type="GO" id="GO:0005524">
    <property type="term" value="F:ATP binding"/>
    <property type="evidence" value="ECO:0007669"/>
    <property type="project" value="UniProtKB-UniRule"/>
</dbReference>
<dbReference type="InterPro" id="IPR012094">
    <property type="entry name" value="tRNA_Ile_lys_synt"/>
</dbReference>
<protein>
    <recommendedName>
        <fullName evidence="6">tRNA(Ile)-lysidine synthase</fullName>
        <ecNumber evidence="6">6.3.4.19</ecNumber>
    </recommendedName>
    <alternativeName>
        <fullName evidence="6">tRNA(Ile)-2-lysyl-cytidine synthase</fullName>
    </alternativeName>
    <alternativeName>
        <fullName evidence="6">tRNA(Ile)-lysidine synthetase</fullName>
    </alternativeName>
</protein>
<dbReference type="KEGG" id="stax:MC45_13870"/>
<dbReference type="InterPro" id="IPR011063">
    <property type="entry name" value="TilS/TtcA_N"/>
</dbReference>
<comment type="similarity">
    <text evidence="6">Belongs to the tRNA(Ile)-lysidine synthase family.</text>
</comment>
<comment type="domain">
    <text evidence="6">The N-terminal region contains the highly conserved SGGXDS motif, predicted to be a P-loop motif involved in ATP binding.</text>
</comment>
<keyword evidence="4 6" id="KW-0067">ATP-binding</keyword>
<evidence type="ECO:0000313" key="10">
    <source>
        <dbReference type="Proteomes" id="UP000033200"/>
    </source>
</evidence>
<evidence type="ECO:0000256" key="1">
    <source>
        <dbReference type="ARBA" id="ARBA00022598"/>
    </source>
</evidence>
<keyword evidence="10" id="KW-1185">Reference proteome</keyword>
<dbReference type="EC" id="6.3.4.19" evidence="6"/>
<evidence type="ECO:0000256" key="3">
    <source>
        <dbReference type="ARBA" id="ARBA00022741"/>
    </source>
</evidence>
<dbReference type="RefSeq" id="WP_038664306.1">
    <property type="nucleotide sequence ID" value="NZ_CP009571.1"/>
</dbReference>
<evidence type="ECO:0000256" key="4">
    <source>
        <dbReference type="ARBA" id="ARBA00022840"/>
    </source>
</evidence>
<comment type="function">
    <text evidence="6">Ligates lysine onto the cytidine present at position 34 of the AUA codon-specific tRNA(Ile) that contains the anticodon CAU, in an ATP-dependent manner. Cytidine is converted to lysidine, thus changing the amino acid specificity of the tRNA from methionine to isoleucine.</text>
</comment>
<dbReference type="GO" id="GO:0032267">
    <property type="term" value="F:tRNA(Ile)-lysidine synthase activity"/>
    <property type="evidence" value="ECO:0007669"/>
    <property type="project" value="UniProtKB-EC"/>
</dbReference>
<comment type="catalytic activity">
    <reaction evidence="5 6">
        <text>cytidine(34) in tRNA(Ile2) + L-lysine + ATP = lysidine(34) in tRNA(Ile2) + AMP + diphosphate + H(+)</text>
        <dbReference type="Rhea" id="RHEA:43744"/>
        <dbReference type="Rhea" id="RHEA-COMP:10625"/>
        <dbReference type="Rhea" id="RHEA-COMP:10670"/>
        <dbReference type="ChEBI" id="CHEBI:15378"/>
        <dbReference type="ChEBI" id="CHEBI:30616"/>
        <dbReference type="ChEBI" id="CHEBI:32551"/>
        <dbReference type="ChEBI" id="CHEBI:33019"/>
        <dbReference type="ChEBI" id="CHEBI:82748"/>
        <dbReference type="ChEBI" id="CHEBI:83665"/>
        <dbReference type="ChEBI" id="CHEBI:456215"/>
        <dbReference type="EC" id="6.3.4.19"/>
    </reaction>
</comment>
<feature type="binding site" evidence="6">
    <location>
        <begin position="43"/>
        <end position="48"/>
    </location>
    <ligand>
        <name>ATP</name>
        <dbReference type="ChEBI" id="CHEBI:30616"/>
    </ligand>
</feature>